<name>A0A8H4TSE5_9HYPO</name>
<comment type="caution">
    <text evidence="1">The sequence shown here is derived from an EMBL/GenBank/DDBJ whole genome shotgun (WGS) entry which is preliminary data.</text>
</comment>
<keyword evidence="2" id="KW-1185">Reference proteome</keyword>
<dbReference type="Proteomes" id="UP000622797">
    <property type="component" value="Unassembled WGS sequence"/>
</dbReference>
<evidence type="ECO:0000313" key="2">
    <source>
        <dbReference type="Proteomes" id="UP000622797"/>
    </source>
</evidence>
<organism evidence="1 2">
    <name type="scientific">Fusarium sarcochroum</name>
    <dbReference type="NCBI Taxonomy" id="1208366"/>
    <lineage>
        <taxon>Eukaryota</taxon>
        <taxon>Fungi</taxon>
        <taxon>Dikarya</taxon>
        <taxon>Ascomycota</taxon>
        <taxon>Pezizomycotina</taxon>
        <taxon>Sordariomycetes</taxon>
        <taxon>Hypocreomycetidae</taxon>
        <taxon>Hypocreales</taxon>
        <taxon>Nectriaceae</taxon>
        <taxon>Fusarium</taxon>
        <taxon>Fusarium lateritium species complex</taxon>
    </lineage>
</organism>
<protein>
    <submittedName>
        <fullName evidence="1">Uncharacterized protein</fullName>
    </submittedName>
</protein>
<gene>
    <name evidence="1" type="ORF">FSARC_8693</name>
</gene>
<dbReference type="EMBL" id="JABEXW010000482">
    <property type="protein sequence ID" value="KAF4963291.1"/>
    <property type="molecule type" value="Genomic_DNA"/>
</dbReference>
<reference evidence="1" key="2">
    <citation type="submission" date="2020-05" db="EMBL/GenBank/DDBJ databases">
        <authorList>
            <person name="Kim H.-S."/>
            <person name="Proctor R.H."/>
            <person name="Brown D.W."/>
        </authorList>
    </citation>
    <scope>NUCLEOTIDE SEQUENCE</scope>
    <source>
        <strain evidence="1">NRRL 20472</strain>
    </source>
</reference>
<reference evidence="1" key="1">
    <citation type="journal article" date="2020" name="BMC Genomics">
        <title>Correction to: Identification and distribution of gene clusters required for synthesis of sphingolipid metabolism inhibitors in diverse species of the filamentous fungus Fusarium.</title>
        <authorList>
            <person name="Kim H.S."/>
            <person name="Lohmar J.M."/>
            <person name="Busman M."/>
            <person name="Brown D.W."/>
            <person name="Naumann T.A."/>
            <person name="Divon H.H."/>
            <person name="Lysoe E."/>
            <person name="Uhlig S."/>
            <person name="Proctor R.H."/>
        </authorList>
    </citation>
    <scope>NUCLEOTIDE SEQUENCE</scope>
    <source>
        <strain evidence="1">NRRL 20472</strain>
    </source>
</reference>
<sequence>MFILTRRPWKNDPKIRISTNTRLAIVEKFNLTDLLTDYINVRQIVIDDNGSYTVERVKKQLYEEVFRFWTSEWIDNDPPVLRGRTFSDVATEVGKLRQDHPGSKRGRDGKINRARRSGQPVYYKLTLNEKGKCLQLTCCDKNSSSVDEAYVDSKEKLADWEFLYRAVRYYDHRERTRVTEYNTAQIIQAARRRIVKWAKNGSDGKDICLLTAAEDRVRDFEPLLLAKDFLARTT</sequence>
<accession>A0A8H4TSE5</accession>
<dbReference type="OrthoDB" id="5101182at2759"/>
<dbReference type="AlphaFoldDB" id="A0A8H4TSE5"/>
<evidence type="ECO:0000313" key="1">
    <source>
        <dbReference type="EMBL" id="KAF4963291.1"/>
    </source>
</evidence>
<proteinExistence type="predicted"/>